<dbReference type="Proteomes" id="UP000590564">
    <property type="component" value="Unassembled WGS sequence"/>
</dbReference>
<keyword evidence="2 8" id="KW-0963">Cytoplasm</keyword>
<dbReference type="Pfam" id="PF01118">
    <property type="entry name" value="Semialdhyde_dh"/>
    <property type="match status" value="1"/>
</dbReference>
<dbReference type="Gene3D" id="3.30.360.10">
    <property type="entry name" value="Dihydrodipicolinate Reductase, domain 2"/>
    <property type="match status" value="1"/>
</dbReference>
<evidence type="ECO:0000313" key="15">
    <source>
        <dbReference type="Proteomes" id="UP000567099"/>
    </source>
</evidence>
<evidence type="ECO:0000256" key="8">
    <source>
        <dbReference type="HAMAP-Rule" id="MF_00150"/>
    </source>
</evidence>
<dbReference type="SUPFAM" id="SSF51735">
    <property type="entry name" value="NAD(P)-binding Rossmann-fold domains"/>
    <property type="match status" value="1"/>
</dbReference>
<organism evidence="11 14">
    <name type="scientific">Methanococcus maripaludis</name>
    <name type="common">Methanococcus deltae</name>
    <dbReference type="NCBI Taxonomy" id="39152"/>
    <lineage>
        <taxon>Archaea</taxon>
        <taxon>Methanobacteriati</taxon>
        <taxon>Methanobacteriota</taxon>
        <taxon>Methanomada group</taxon>
        <taxon>Methanococci</taxon>
        <taxon>Methanococcales</taxon>
        <taxon>Methanococcaceae</taxon>
        <taxon>Methanococcus</taxon>
    </lineage>
</organism>
<dbReference type="RefSeq" id="WP_104837914.1">
    <property type="nucleotide sequence ID" value="NZ_CP026606.1"/>
</dbReference>
<dbReference type="InterPro" id="IPR023013">
    <property type="entry name" value="AGPR_AS"/>
</dbReference>
<reference evidence="14" key="1">
    <citation type="journal article" date="2018" name="Genome Announc.">
        <title>Complete Genome Sequence of the Methanococcus maripaludis Type Strain JJ (DSM 2067), a Model for Selenoprotein Synthesis in Archaea.</title>
        <authorList>
            <person name="Poehlein A."/>
            <person name="Heym D."/>
            <person name="Quitzke V."/>
            <person name="Fersch J."/>
            <person name="Daniel R."/>
            <person name="Rother M."/>
        </authorList>
    </citation>
    <scope>NUCLEOTIDE SEQUENCE [LARGE SCALE GENOMIC DNA]</scope>
    <source>
        <strain evidence="14">DSM 2067</strain>
    </source>
</reference>
<dbReference type="EMBL" id="JACHED010000004">
    <property type="protein sequence ID" value="MBB6497649.1"/>
    <property type="molecule type" value="Genomic_DNA"/>
</dbReference>
<evidence type="ECO:0000256" key="4">
    <source>
        <dbReference type="ARBA" id="ARBA00022605"/>
    </source>
</evidence>
<dbReference type="InterPro" id="IPR000706">
    <property type="entry name" value="AGPR_type-1"/>
</dbReference>
<dbReference type="HAMAP" id="MF_00150">
    <property type="entry name" value="ArgC_type1"/>
    <property type="match status" value="1"/>
</dbReference>
<dbReference type="EMBL" id="JACDUO010000003">
    <property type="protein sequence ID" value="MBA2864812.1"/>
    <property type="molecule type" value="Genomic_DNA"/>
</dbReference>
<reference evidence="12 15" key="3">
    <citation type="submission" date="2020-07" db="EMBL/GenBank/DDBJ databases">
        <title>Genomic Encyclopedia of Type Strains, Phase IV (KMG-V): Genome sequencing to study the core and pangenomes of soil and plant-associated prokaryotes.</title>
        <authorList>
            <person name="Whitman W."/>
        </authorList>
    </citation>
    <scope>NUCLEOTIDE SEQUENCE [LARGE SCALE GENOMIC DNA]</scope>
    <source>
        <strain evidence="12 15">C13</strain>
        <strain evidence="13 16">D1</strain>
    </source>
</reference>
<evidence type="ECO:0000256" key="3">
    <source>
        <dbReference type="ARBA" id="ARBA00022571"/>
    </source>
</evidence>
<dbReference type="GO" id="GO:0070401">
    <property type="term" value="F:NADP+ binding"/>
    <property type="evidence" value="ECO:0007669"/>
    <property type="project" value="InterPro"/>
</dbReference>
<evidence type="ECO:0000313" key="14">
    <source>
        <dbReference type="Proteomes" id="UP000239462"/>
    </source>
</evidence>
<dbReference type="SUPFAM" id="SSF55347">
    <property type="entry name" value="Glyceraldehyde-3-phosphate dehydrogenase-like, C-terminal domain"/>
    <property type="match status" value="1"/>
</dbReference>
<comment type="pathway">
    <text evidence="1 8">Amino-acid biosynthesis; L-arginine biosynthesis; N(2)-acetyl-L-ornithine from L-glutamate: step 3/4.</text>
</comment>
<dbReference type="PROSITE" id="PS01224">
    <property type="entry name" value="ARGC"/>
    <property type="match status" value="1"/>
</dbReference>
<dbReference type="EC" id="1.2.1.38" evidence="8"/>
<dbReference type="GO" id="GO:0005737">
    <property type="term" value="C:cytoplasm"/>
    <property type="evidence" value="ECO:0007669"/>
    <property type="project" value="UniProtKB-SubCell"/>
</dbReference>
<comment type="function">
    <text evidence="8">Catalyzes the NADPH-dependent reduction of N-acetyl-5-glutamyl phosphate to yield N-acetyl-L-glutamate 5-semialdehyde.</text>
</comment>
<evidence type="ECO:0000256" key="2">
    <source>
        <dbReference type="ARBA" id="ARBA00022490"/>
    </source>
</evidence>
<keyword evidence="3 8" id="KW-0055">Arginine biosynthesis</keyword>
<dbReference type="CDD" id="cd23934">
    <property type="entry name" value="AGPR_1_C"/>
    <property type="match status" value="1"/>
</dbReference>
<reference evidence="11" key="2">
    <citation type="submission" date="2018-02" db="EMBL/GenBank/DDBJ databases">
        <title>Complete genome sequence of the Methanococcus maripaludis type strain JJ (DSM 2067), a model for selenoprotein synthesis in Archaea.</title>
        <authorList>
            <person name="Poehlein A."/>
            <person name="Heym D."/>
            <person name="Quitzke V."/>
            <person name="Fersch J."/>
            <person name="Daniel R."/>
            <person name="Rother M."/>
        </authorList>
    </citation>
    <scope>NUCLEOTIDE SEQUENCE [LARGE SCALE GENOMIC DNA]</scope>
    <source>
        <strain evidence="11">DSM 2067</strain>
    </source>
</reference>
<dbReference type="NCBIfam" id="TIGR01850">
    <property type="entry name" value="argC"/>
    <property type="match status" value="1"/>
</dbReference>
<dbReference type="Pfam" id="PF22698">
    <property type="entry name" value="Semialdhyde_dhC_1"/>
    <property type="match status" value="1"/>
</dbReference>
<dbReference type="Proteomes" id="UP000567099">
    <property type="component" value="Unassembled WGS sequence"/>
</dbReference>
<gene>
    <name evidence="8 11" type="primary">argC</name>
    <name evidence="12" type="ORF">HNP94_001840</name>
    <name evidence="13" type="ORF">HNP96_001697</name>
    <name evidence="11" type="ORF">MMJJ_09700</name>
</gene>
<feature type="active site" evidence="8 9">
    <location>
        <position position="149"/>
    </location>
</feature>
<comment type="subcellular location">
    <subcellularLocation>
        <location evidence="8">Cytoplasm</location>
    </subcellularLocation>
</comment>
<dbReference type="AlphaFoldDB" id="A0A2L1CAH4"/>
<dbReference type="UniPathway" id="UPA00068">
    <property type="reaction ID" value="UER00108"/>
</dbReference>
<dbReference type="EMBL" id="CP026606">
    <property type="protein sequence ID" value="AVB76378.1"/>
    <property type="molecule type" value="Genomic_DNA"/>
</dbReference>
<evidence type="ECO:0000256" key="6">
    <source>
        <dbReference type="ARBA" id="ARBA00023002"/>
    </source>
</evidence>
<keyword evidence="5 8" id="KW-0521">NADP</keyword>
<name>A0A2L1CAH4_METMI</name>
<evidence type="ECO:0000256" key="5">
    <source>
        <dbReference type="ARBA" id="ARBA00022857"/>
    </source>
</evidence>
<comment type="similarity">
    <text evidence="8">Belongs to the NAGSA dehydrogenase family. Type 1 subfamily.</text>
</comment>
<sequence>MKTVSIIGGTGYTGSELLRLLSNHDEVEVVNVTSRKEAGKKLTDFHPQVRNLCNYNDLKFQNIAPEDIDTDIVFCATPHGASMAIVPTLHEKGINVIDLSGDYRFEDIDMYESWYGLKHSGKIDSAVYGLPELHREKIKKSKTIANPGCYPTGAILSMAPLVANDLVEDRIIFDSKSGVSGAGVEASQTTHFANVNENIGPYKITKHRHSPEIGKELQYLANKNLKVSFTPHLLPVTRGILTTAHSFLKEDVSRVDVIEIYEEFYKGEFFIRIFEEGMPSLTGVRGTNFCDIGGFEIDQYGRIVVVSAIDNLVKGASGQAIQNMNIIMGFDEKEGLGVGGLKP</sequence>
<dbReference type="Gene3D" id="3.40.50.720">
    <property type="entry name" value="NAD(P)-binding Rossmann-like Domain"/>
    <property type="match status" value="1"/>
</dbReference>
<dbReference type="GeneID" id="36102056"/>
<dbReference type="PANTHER" id="PTHR32338">
    <property type="entry name" value="N-ACETYL-GAMMA-GLUTAMYL-PHOSPHATE REDUCTASE, CHLOROPLASTIC-RELATED-RELATED"/>
    <property type="match status" value="1"/>
</dbReference>
<dbReference type="FunFam" id="3.30.360.10:FF:000014">
    <property type="entry name" value="N-acetyl-gamma-glutamyl-phosphate reductase"/>
    <property type="match status" value="1"/>
</dbReference>
<keyword evidence="6 8" id="KW-0560">Oxidoreductase</keyword>
<evidence type="ECO:0000256" key="1">
    <source>
        <dbReference type="ARBA" id="ARBA00004862"/>
    </source>
</evidence>
<dbReference type="CDD" id="cd17895">
    <property type="entry name" value="AGPR_1_N"/>
    <property type="match status" value="1"/>
</dbReference>
<dbReference type="InterPro" id="IPR000534">
    <property type="entry name" value="Semialdehyde_DH_NAD-bd"/>
</dbReference>
<dbReference type="PANTHER" id="PTHR32338:SF10">
    <property type="entry name" value="N-ACETYL-GAMMA-GLUTAMYL-PHOSPHATE REDUCTASE, CHLOROPLASTIC-RELATED"/>
    <property type="match status" value="1"/>
</dbReference>
<protein>
    <recommendedName>
        <fullName evidence="8">N-acetyl-gamma-glutamyl-phosphate reductase</fullName>
        <shortName evidence="8">AGPR</shortName>
        <ecNumber evidence="8">1.2.1.38</ecNumber>
    </recommendedName>
    <alternativeName>
        <fullName evidence="8">N-acetyl-glutamate semialdehyde dehydrogenase</fullName>
        <shortName evidence="8">NAGSA dehydrogenase</shortName>
    </alternativeName>
</protein>
<dbReference type="InterPro" id="IPR050085">
    <property type="entry name" value="AGPR"/>
</dbReference>
<evidence type="ECO:0000313" key="16">
    <source>
        <dbReference type="Proteomes" id="UP000590564"/>
    </source>
</evidence>
<dbReference type="KEGG" id="mmad:MMJJ_09700"/>
<dbReference type="GO" id="GO:0003942">
    <property type="term" value="F:N-acetyl-gamma-glutamyl-phosphate reductase activity"/>
    <property type="evidence" value="ECO:0007669"/>
    <property type="project" value="UniProtKB-UniRule"/>
</dbReference>
<dbReference type="GO" id="GO:0006526">
    <property type="term" value="P:L-arginine biosynthetic process"/>
    <property type="evidence" value="ECO:0007669"/>
    <property type="project" value="UniProtKB-UniRule"/>
</dbReference>
<keyword evidence="4 8" id="KW-0028">Amino-acid biosynthesis</keyword>
<proteinExistence type="inferred from homology"/>
<dbReference type="InterPro" id="IPR036291">
    <property type="entry name" value="NAD(P)-bd_dom_sf"/>
</dbReference>
<dbReference type="SMART" id="SM00859">
    <property type="entry name" value="Semialdhyde_dh"/>
    <property type="match status" value="1"/>
</dbReference>
<evidence type="ECO:0000256" key="7">
    <source>
        <dbReference type="ARBA" id="ARBA00050557"/>
    </source>
</evidence>
<dbReference type="Proteomes" id="UP000239462">
    <property type="component" value="Chromosome"/>
</dbReference>
<dbReference type="GO" id="GO:0051287">
    <property type="term" value="F:NAD binding"/>
    <property type="evidence" value="ECO:0007669"/>
    <property type="project" value="InterPro"/>
</dbReference>
<feature type="domain" description="Semialdehyde dehydrogenase NAD-binding" evidence="10">
    <location>
        <begin position="3"/>
        <end position="141"/>
    </location>
</feature>
<accession>A0A2L1CAH4</accession>
<comment type="catalytic activity">
    <reaction evidence="7 8">
        <text>N-acetyl-L-glutamate 5-semialdehyde + phosphate + NADP(+) = N-acetyl-L-glutamyl 5-phosphate + NADPH + H(+)</text>
        <dbReference type="Rhea" id="RHEA:21588"/>
        <dbReference type="ChEBI" id="CHEBI:15378"/>
        <dbReference type="ChEBI" id="CHEBI:29123"/>
        <dbReference type="ChEBI" id="CHEBI:43474"/>
        <dbReference type="ChEBI" id="CHEBI:57783"/>
        <dbReference type="ChEBI" id="CHEBI:57936"/>
        <dbReference type="ChEBI" id="CHEBI:58349"/>
        <dbReference type="EC" id="1.2.1.38"/>
    </reaction>
</comment>
<dbReference type="InterPro" id="IPR058924">
    <property type="entry name" value="AGPR_dimerisation_dom"/>
</dbReference>
<evidence type="ECO:0000259" key="10">
    <source>
        <dbReference type="SMART" id="SM00859"/>
    </source>
</evidence>
<evidence type="ECO:0000313" key="11">
    <source>
        <dbReference type="EMBL" id="AVB76378.1"/>
    </source>
</evidence>
<evidence type="ECO:0000313" key="13">
    <source>
        <dbReference type="EMBL" id="MBB6497649.1"/>
    </source>
</evidence>
<evidence type="ECO:0000256" key="9">
    <source>
        <dbReference type="PROSITE-ProRule" id="PRU10010"/>
    </source>
</evidence>
<evidence type="ECO:0000313" key="12">
    <source>
        <dbReference type="EMBL" id="MBA2864812.1"/>
    </source>
</evidence>